<evidence type="ECO:0000256" key="3">
    <source>
        <dbReference type="ARBA" id="ARBA00022777"/>
    </source>
</evidence>
<dbReference type="Gene3D" id="1.25.40.10">
    <property type="entry name" value="Tetratricopeptide repeat domain"/>
    <property type="match status" value="1"/>
</dbReference>
<dbReference type="EMBL" id="CP042467">
    <property type="protein sequence ID" value="QED27711.1"/>
    <property type="molecule type" value="Genomic_DNA"/>
</dbReference>
<dbReference type="AlphaFoldDB" id="A0A5B8XR19"/>
<evidence type="ECO:0000313" key="8">
    <source>
        <dbReference type="Proteomes" id="UP000321595"/>
    </source>
</evidence>
<dbReference type="Gene3D" id="3.40.50.300">
    <property type="entry name" value="P-loop containing nucleotide triphosphate hydrolases"/>
    <property type="match status" value="1"/>
</dbReference>
<dbReference type="Pfam" id="PF00069">
    <property type="entry name" value="Pkinase"/>
    <property type="match status" value="1"/>
</dbReference>
<dbReference type="InterPro" id="IPR008271">
    <property type="entry name" value="Ser/Thr_kinase_AS"/>
</dbReference>
<dbReference type="Pfam" id="PF13191">
    <property type="entry name" value="AAA_16"/>
    <property type="match status" value="1"/>
</dbReference>
<dbReference type="SMART" id="SM00220">
    <property type="entry name" value="S_TKc"/>
    <property type="match status" value="1"/>
</dbReference>
<dbReference type="OrthoDB" id="5477118at2"/>
<dbReference type="PROSITE" id="PS50011">
    <property type="entry name" value="PROTEIN_KINASE_DOM"/>
    <property type="match status" value="1"/>
</dbReference>
<accession>A0A5B8XR19</accession>
<evidence type="ECO:0000256" key="4">
    <source>
        <dbReference type="ARBA" id="ARBA00022840"/>
    </source>
</evidence>
<gene>
    <name evidence="7" type="ORF">FRD01_10790</name>
</gene>
<dbReference type="PANTHER" id="PTHR43289:SF6">
    <property type="entry name" value="SERINE_THREONINE-PROTEIN KINASE NEKL-3"/>
    <property type="match status" value="1"/>
</dbReference>
<dbReference type="InterPro" id="IPR027417">
    <property type="entry name" value="P-loop_NTPase"/>
</dbReference>
<dbReference type="Gene3D" id="1.10.510.10">
    <property type="entry name" value="Transferase(Phosphotransferase) domain 1"/>
    <property type="match status" value="1"/>
</dbReference>
<organism evidence="7 8">
    <name type="scientific">Microvenator marinus</name>
    <dbReference type="NCBI Taxonomy" id="2600177"/>
    <lineage>
        <taxon>Bacteria</taxon>
        <taxon>Deltaproteobacteria</taxon>
        <taxon>Bradymonadales</taxon>
        <taxon>Microvenatoraceae</taxon>
        <taxon>Microvenator</taxon>
    </lineage>
</organism>
<keyword evidence="2 5" id="KW-0547">Nucleotide-binding</keyword>
<dbReference type="GO" id="GO:0004674">
    <property type="term" value="F:protein serine/threonine kinase activity"/>
    <property type="evidence" value="ECO:0007669"/>
    <property type="project" value="TreeGrafter"/>
</dbReference>
<dbReference type="InterPro" id="IPR011009">
    <property type="entry name" value="Kinase-like_dom_sf"/>
</dbReference>
<keyword evidence="3 7" id="KW-0418">Kinase</keyword>
<dbReference type="InterPro" id="IPR000719">
    <property type="entry name" value="Prot_kinase_dom"/>
</dbReference>
<sequence>MRIKSGRCAISAIETSIVTKTPRHLGYSLDQLLAKLISMVGPYKLLHVLGRGGTSVVWRGDHTLSGQSVAIKVLTTERAQNARYREFFANEVRAVARLNHANITQILDAGLVDESNDELGLHAGNPYVVTEYVAGGTLEEFKPGLNWRAVRDLLKAMLDALAHAHAHGVLHLDIKPGNILLRHSELPLEPILTDFGISRVLEGENASYDSRVTGTPRYMAPEQVTGEPDDLGPWTDLYSLGCLAHKLICGRVPFDGENATETLRAHVRHAIPEFRPIISVPPGVKEWLHSLLAKDPNDRPASAAQAAWLLQKADLAPMEDWIEAQADTSPDIIDPKMEPTVITSPVEMTTMEVVPLLGPRPPLPLDWREHEESHMPSRPRYVGLGMVRHRVPPFLGRETERDQVWQALELAQSGPQAVIIRGAAGTGKTRLAEWGARIADELGLAVPLIARFHHSRLGLGPLEEEIGRCARILHLKPERAIARFRNFMGSIRPVDEGDFLDAVAFCDAVSPGATSVTRAERQDLLYRLITRMAERIPMVIVFDDAHREPDAWRFTDKLMNSNANVLVVLSVSSSDSLARAGLESLTRSERAHLIDLEPLRDPELAAILQRMLQLEPHLLEMVLERADGSPADALRYVMSWVEREMLVPGVDGYELVMPRDSISQESSHELAFAAADALLGKIDASAREAALYAAVLGSEIRRQEWEAVLKTAILPGPDALIDQIVQVGLVVREPNGLYRFVAEDVRRAVIKLSADTFGSAHSVVAETLAKIHPMTDARVLERVAYHLEQAGEVERAAELYTAAALRYHHSEGNEPAKRALDSFDNLKSRFPDARFPVAARTADVARLWLEFDDGVFDLKTVVRALSDAERDGAFRAAGSAARLRVKILRKKSFEAANEAIEEAIEILERAGELVEAGTLMLSQGWNFGLQGQYEFAFQRLNQAQSIFRAEGDLHWVGKVDQAASFLYLQRGDHETARQRIDALIHAARALGDRAMLAAGHAYLGEFERLKGNQEAALDHYSDVVALLGMDNLNGKIAMLNQSLCRIALGQDREALIILDFLQEDPAVRTANLHNHLTLGRLAVEFSLGVESPDFHERWVGVTRDIRHRSRYEFDLAWLLEHFAGLYQRRGHTDLREDALSLSEAIWIGLGRTDDAQRVAAQRERG</sequence>
<evidence type="ECO:0000256" key="2">
    <source>
        <dbReference type="ARBA" id="ARBA00022741"/>
    </source>
</evidence>
<dbReference type="KEGG" id="bbae:FRD01_10790"/>
<keyword evidence="8" id="KW-1185">Reference proteome</keyword>
<dbReference type="InterPro" id="IPR041664">
    <property type="entry name" value="AAA_16"/>
</dbReference>
<dbReference type="PROSITE" id="PS00107">
    <property type="entry name" value="PROTEIN_KINASE_ATP"/>
    <property type="match status" value="1"/>
</dbReference>
<evidence type="ECO:0000313" key="7">
    <source>
        <dbReference type="EMBL" id="QED27711.1"/>
    </source>
</evidence>
<dbReference type="GO" id="GO:0005524">
    <property type="term" value="F:ATP binding"/>
    <property type="evidence" value="ECO:0007669"/>
    <property type="project" value="UniProtKB-UniRule"/>
</dbReference>
<dbReference type="PROSITE" id="PS00108">
    <property type="entry name" value="PROTEIN_KINASE_ST"/>
    <property type="match status" value="1"/>
</dbReference>
<evidence type="ECO:0000256" key="5">
    <source>
        <dbReference type="PROSITE-ProRule" id="PRU10141"/>
    </source>
</evidence>
<evidence type="ECO:0000256" key="1">
    <source>
        <dbReference type="ARBA" id="ARBA00022679"/>
    </source>
</evidence>
<name>A0A5B8XR19_9DELT</name>
<protein>
    <submittedName>
        <fullName evidence="7">Protein kinase</fullName>
    </submittedName>
</protein>
<dbReference type="InterPro" id="IPR011990">
    <property type="entry name" value="TPR-like_helical_dom_sf"/>
</dbReference>
<dbReference type="PANTHER" id="PTHR43289">
    <property type="entry name" value="MITOGEN-ACTIVATED PROTEIN KINASE KINASE KINASE 20-RELATED"/>
    <property type="match status" value="1"/>
</dbReference>
<keyword evidence="4 5" id="KW-0067">ATP-binding</keyword>
<dbReference type="SUPFAM" id="SSF48452">
    <property type="entry name" value="TPR-like"/>
    <property type="match status" value="1"/>
</dbReference>
<reference evidence="7 8" key="1">
    <citation type="submission" date="2019-08" db="EMBL/GenBank/DDBJ databases">
        <authorList>
            <person name="Liang Q."/>
        </authorList>
    </citation>
    <scope>NUCLEOTIDE SEQUENCE [LARGE SCALE GENOMIC DNA]</scope>
    <source>
        <strain evidence="7 8">V1718</strain>
    </source>
</reference>
<dbReference type="InterPro" id="IPR017441">
    <property type="entry name" value="Protein_kinase_ATP_BS"/>
</dbReference>
<keyword evidence="1" id="KW-0808">Transferase</keyword>
<dbReference type="SUPFAM" id="SSF52540">
    <property type="entry name" value="P-loop containing nucleoside triphosphate hydrolases"/>
    <property type="match status" value="1"/>
</dbReference>
<proteinExistence type="predicted"/>
<feature type="domain" description="Protein kinase" evidence="6">
    <location>
        <begin position="43"/>
        <end position="309"/>
    </location>
</feature>
<dbReference type="SUPFAM" id="SSF56112">
    <property type="entry name" value="Protein kinase-like (PK-like)"/>
    <property type="match status" value="1"/>
</dbReference>
<dbReference type="CDD" id="cd14014">
    <property type="entry name" value="STKc_PknB_like"/>
    <property type="match status" value="1"/>
</dbReference>
<evidence type="ECO:0000259" key="6">
    <source>
        <dbReference type="PROSITE" id="PS50011"/>
    </source>
</evidence>
<dbReference type="Proteomes" id="UP000321595">
    <property type="component" value="Chromosome"/>
</dbReference>
<feature type="binding site" evidence="5">
    <location>
        <position position="72"/>
    </location>
    <ligand>
        <name>ATP</name>
        <dbReference type="ChEBI" id="CHEBI:30616"/>
    </ligand>
</feature>